<dbReference type="AlphaFoldDB" id="A0AB35XF23"/>
<evidence type="ECO:0000259" key="4">
    <source>
        <dbReference type="PROSITE" id="PS50893"/>
    </source>
</evidence>
<sequence>MMGTRLTTRRLAAQVEGRTIVRDVDLDFEPGTVTAIIGLNGSGKSTLLRAIAGISRPAAGDVFLDDVPLRRLSARQRARQVSFVAQEDSPPGDLLVRELVALGRTPYGRPWDHGGEDEHRIVMESLDRVDMSDYADRPCSRLSGGERRRVMLARGLAQQHYLLALIRDLDQTVVVAIHDLTLTERYADHVAVLAGGRVLTQGPPHDVFTRGEVSRAFGMRLTRHVDPITGLSHLLCDPASPGPLCHTHPTDTSRPESTSWPDHHSSSPARPPSPSPSRAAPT</sequence>
<dbReference type="CDD" id="cd03214">
    <property type="entry name" value="ABC_Iron-Siderophores_B12_Hemin"/>
    <property type="match status" value="1"/>
</dbReference>
<dbReference type="SMART" id="SM00382">
    <property type="entry name" value="AAA"/>
    <property type="match status" value="1"/>
</dbReference>
<evidence type="ECO:0000256" key="1">
    <source>
        <dbReference type="ARBA" id="ARBA00022741"/>
    </source>
</evidence>
<dbReference type="InterPro" id="IPR027417">
    <property type="entry name" value="P-loop_NTPase"/>
</dbReference>
<dbReference type="PANTHER" id="PTHR42794:SF2">
    <property type="entry name" value="ABC TRANSPORTER ATP-BINDING PROTEIN"/>
    <property type="match status" value="1"/>
</dbReference>
<dbReference type="InterPro" id="IPR017871">
    <property type="entry name" value="ABC_transporter-like_CS"/>
</dbReference>
<dbReference type="InterPro" id="IPR003593">
    <property type="entry name" value="AAA+_ATPase"/>
</dbReference>
<comment type="caution">
    <text evidence="5">The sequence shown here is derived from an EMBL/GenBank/DDBJ whole genome shotgun (WGS) entry which is preliminary data.</text>
</comment>
<dbReference type="PROSITE" id="PS00211">
    <property type="entry name" value="ABC_TRANSPORTER_1"/>
    <property type="match status" value="1"/>
</dbReference>
<feature type="region of interest" description="Disordered" evidence="3">
    <location>
        <begin position="245"/>
        <end position="282"/>
    </location>
</feature>
<reference evidence="5" key="1">
    <citation type="submission" date="2024-02" db="EMBL/GenBank/DDBJ databases">
        <title>Bacterial skin colonization with Propionibacterium avidum as a risk factor for Periprosthetic Joint Infections - a single-center prospective study.</title>
        <authorList>
            <person name="Achermann Y."/>
        </authorList>
    </citation>
    <scope>NUCLEOTIDE SEQUENCE</scope>
    <source>
        <strain evidence="5">PAVI-2017310195</strain>
    </source>
</reference>
<dbReference type="GO" id="GO:0016887">
    <property type="term" value="F:ATP hydrolysis activity"/>
    <property type="evidence" value="ECO:0007669"/>
    <property type="project" value="InterPro"/>
</dbReference>
<evidence type="ECO:0000256" key="2">
    <source>
        <dbReference type="ARBA" id="ARBA00022840"/>
    </source>
</evidence>
<proteinExistence type="predicted"/>
<accession>A0AB35XF23</accession>
<evidence type="ECO:0000313" key="6">
    <source>
        <dbReference type="Proteomes" id="UP001309299"/>
    </source>
</evidence>
<dbReference type="Proteomes" id="UP001309299">
    <property type="component" value="Unassembled WGS sequence"/>
</dbReference>
<dbReference type="EMBL" id="JBAKUA010000001">
    <property type="protein sequence ID" value="MEH1545519.1"/>
    <property type="molecule type" value="Genomic_DNA"/>
</dbReference>
<dbReference type="PROSITE" id="PS50893">
    <property type="entry name" value="ABC_TRANSPORTER_2"/>
    <property type="match status" value="1"/>
</dbReference>
<gene>
    <name evidence="5" type="ORF">V7F78_00470</name>
</gene>
<dbReference type="InterPro" id="IPR003439">
    <property type="entry name" value="ABC_transporter-like_ATP-bd"/>
</dbReference>
<dbReference type="Gene3D" id="3.40.50.300">
    <property type="entry name" value="P-loop containing nucleotide triphosphate hydrolases"/>
    <property type="match status" value="1"/>
</dbReference>
<dbReference type="Pfam" id="PF00005">
    <property type="entry name" value="ABC_tran"/>
    <property type="match status" value="1"/>
</dbReference>
<protein>
    <submittedName>
        <fullName evidence="5">ABC transporter ATP-binding protein</fullName>
    </submittedName>
</protein>
<dbReference type="RefSeq" id="WP_252906143.1">
    <property type="nucleotide sequence ID" value="NZ_CABKSM010000001.1"/>
</dbReference>
<keyword evidence="1" id="KW-0547">Nucleotide-binding</keyword>
<evidence type="ECO:0000313" key="5">
    <source>
        <dbReference type="EMBL" id="MEH1545519.1"/>
    </source>
</evidence>
<dbReference type="SUPFAM" id="SSF52540">
    <property type="entry name" value="P-loop containing nucleoside triphosphate hydrolases"/>
    <property type="match status" value="1"/>
</dbReference>
<feature type="domain" description="ABC transporter" evidence="4">
    <location>
        <begin position="6"/>
        <end position="220"/>
    </location>
</feature>
<evidence type="ECO:0000256" key="3">
    <source>
        <dbReference type="SAM" id="MobiDB-lite"/>
    </source>
</evidence>
<dbReference type="PANTHER" id="PTHR42794">
    <property type="entry name" value="HEMIN IMPORT ATP-BINDING PROTEIN HMUV"/>
    <property type="match status" value="1"/>
</dbReference>
<dbReference type="GO" id="GO:0005524">
    <property type="term" value="F:ATP binding"/>
    <property type="evidence" value="ECO:0007669"/>
    <property type="project" value="UniProtKB-KW"/>
</dbReference>
<keyword evidence="2 5" id="KW-0067">ATP-binding</keyword>
<organism evidence="5 6">
    <name type="scientific">Cutibacterium avidum</name>
    <dbReference type="NCBI Taxonomy" id="33010"/>
    <lineage>
        <taxon>Bacteria</taxon>
        <taxon>Bacillati</taxon>
        <taxon>Actinomycetota</taxon>
        <taxon>Actinomycetes</taxon>
        <taxon>Propionibacteriales</taxon>
        <taxon>Propionibacteriaceae</taxon>
        <taxon>Cutibacterium</taxon>
    </lineage>
</organism>
<name>A0AB35XF23_9ACTN</name>